<dbReference type="InterPro" id="IPR029044">
    <property type="entry name" value="Nucleotide-diphossugar_trans"/>
</dbReference>
<dbReference type="InterPro" id="IPR001173">
    <property type="entry name" value="Glyco_trans_2-like"/>
</dbReference>
<evidence type="ECO:0000256" key="1">
    <source>
        <dbReference type="SAM" id="MobiDB-lite"/>
    </source>
</evidence>
<reference evidence="3" key="2">
    <citation type="journal article" date="2021" name="Syst. Appl. Microbiol.">
        <title>Roseomonas hellenica sp. nov., isolated from roots of wild-growing Alkanna tinctoria.</title>
        <authorList>
            <person name="Rat A."/>
            <person name="Naranjo H.D."/>
            <person name="Lebbe L."/>
            <person name="Cnockaert M."/>
            <person name="Krigas N."/>
            <person name="Grigoriadou K."/>
            <person name="Maloupa E."/>
            <person name="Willems A."/>
        </authorList>
    </citation>
    <scope>NUCLEOTIDE SEQUENCE</scope>
    <source>
        <strain evidence="3">LMG 31231</strain>
    </source>
</reference>
<accession>A0A9X9WSM8</accession>
<dbReference type="Pfam" id="PF00535">
    <property type="entry name" value="Glycos_transf_2"/>
    <property type="match status" value="1"/>
</dbReference>
<proteinExistence type="predicted"/>
<dbReference type="AlphaFoldDB" id="A0A9X9WSM8"/>
<dbReference type="EMBL" id="JAAEDM010000005">
    <property type="protein sequence ID" value="MBR0670157.1"/>
    <property type="molecule type" value="Genomic_DNA"/>
</dbReference>
<keyword evidence="4" id="KW-1185">Reference proteome</keyword>
<dbReference type="PANTHER" id="PTHR43685">
    <property type="entry name" value="GLYCOSYLTRANSFERASE"/>
    <property type="match status" value="1"/>
</dbReference>
<name>A0A9X9WSM8_9PROT</name>
<feature type="compositionally biased region" description="Low complexity" evidence="1">
    <location>
        <begin position="305"/>
        <end position="321"/>
    </location>
</feature>
<dbReference type="RefSeq" id="WP_211860533.1">
    <property type="nucleotide sequence ID" value="NZ_JAAEDM010000005.1"/>
</dbReference>
<organism evidence="3 4">
    <name type="scientific">Neoroseomonas soli</name>
    <dbReference type="NCBI Taxonomy" id="1081025"/>
    <lineage>
        <taxon>Bacteria</taxon>
        <taxon>Pseudomonadati</taxon>
        <taxon>Pseudomonadota</taxon>
        <taxon>Alphaproteobacteria</taxon>
        <taxon>Acetobacterales</taxon>
        <taxon>Acetobacteraceae</taxon>
        <taxon>Neoroseomonas</taxon>
    </lineage>
</organism>
<evidence type="ECO:0000313" key="4">
    <source>
        <dbReference type="Proteomes" id="UP001138751"/>
    </source>
</evidence>
<dbReference type="PANTHER" id="PTHR43685:SF3">
    <property type="entry name" value="SLR2126 PROTEIN"/>
    <property type="match status" value="1"/>
</dbReference>
<evidence type="ECO:0000259" key="2">
    <source>
        <dbReference type="Pfam" id="PF00535"/>
    </source>
</evidence>
<reference evidence="3" key="1">
    <citation type="submission" date="2020-01" db="EMBL/GenBank/DDBJ databases">
        <authorList>
            <person name="Rat A."/>
        </authorList>
    </citation>
    <scope>NUCLEOTIDE SEQUENCE</scope>
    <source>
        <strain evidence="3">LMG 31231</strain>
    </source>
</reference>
<protein>
    <submittedName>
        <fullName evidence="3">Glycosyltransferase family 2 protein</fullName>
    </submittedName>
</protein>
<sequence>MTTPTLSIVICTANRADALAAALASIARARMPGVGTELLVVDNGSTDHTRAVVEAAQATMPLPLRYLHEPRRGLGNARNCGLFAARGEIIAHTDDDCLVAEDWIERILGNLAAAPEIDFLSGRADLHDPADLPVSIMTSDQPAVMGPRDMPYHVVIGCNMAFRRRVAERIGGWDPRFGAGAPLRAAEEIDFAYRASRAGFRVVYRPDVVVRHHHGRRGVEQVLNLRQGYAYAGGALLMKHMLAGDGLAARYFAWSIIHMLGRVPARTEEDALPGGGRLRLRPFLGGAWRFLWQGRRLPGPPPPSSIAGAGAQAGPAFTGPASDAKWPLAGRTHETS</sequence>
<comment type="caution">
    <text evidence="3">The sequence shown here is derived from an EMBL/GenBank/DDBJ whole genome shotgun (WGS) entry which is preliminary data.</text>
</comment>
<dbReference type="Proteomes" id="UP001138751">
    <property type="component" value="Unassembled WGS sequence"/>
</dbReference>
<gene>
    <name evidence="3" type="ORF">GXW76_03135</name>
</gene>
<dbReference type="InterPro" id="IPR050834">
    <property type="entry name" value="Glycosyltransf_2"/>
</dbReference>
<feature type="domain" description="Glycosyltransferase 2-like" evidence="2">
    <location>
        <begin position="7"/>
        <end position="170"/>
    </location>
</feature>
<feature type="region of interest" description="Disordered" evidence="1">
    <location>
        <begin position="301"/>
        <end position="336"/>
    </location>
</feature>
<dbReference type="CDD" id="cd00761">
    <property type="entry name" value="Glyco_tranf_GTA_type"/>
    <property type="match status" value="1"/>
</dbReference>
<dbReference type="SUPFAM" id="SSF53448">
    <property type="entry name" value="Nucleotide-diphospho-sugar transferases"/>
    <property type="match status" value="1"/>
</dbReference>
<dbReference type="Gene3D" id="3.90.550.10">
    <property type="entry name" value="Spore Coat Polysaccharide Biosynthesis Protein SpsA, Chain A"/>
    <property type="match status" value="1"/>
</dbReference>
<evidence type="ECO:0000313" key="3">
    <source>
        <dbReference type="EMBL" id="MBR0670157.1"/>
    </source>
</evidence>